<reference evidence="2" key="1">
    <citation type="submission" date="2022-10" db="EMBL/GenBank/DDBJ databases">
        <authorList>
            <person name="Chen Y."/>
            <person name="Dougan E. K."/>
            <person name="Chan C."/>
            <person name="Rhodes N."/>
            <person name="Thang M."/>
        </authorList>
    </citation>
    <scope>NUCLEOTIDE SEQUENCE</scope>
</reference>
<evidence type="ECO:0000313" key="3">
    <source>
        <dbReference type="EMBL" id="CAL1144022.1"/>
    </source>
</evidence>
<dbReference type="EMBL" id="CAMXCT030001500">
    <property type="protein sequence ID" value="CAL4777959.1"/>
    <property type="molecule type" value="Genomic_DNA"/>
</dbReference>
<evidence type="ECO:0000256" key="1">
    <source>
        <dbReference type="SAM" id="MobiDB-lite"/>
    </source>
</evidence>
<dbReference type="Proteomes" id="UP001152797">
    <property type="component" value="Unassembled WGS sequence"/>
</dbReference>
<gene>
    <name evidence="2" type="ORF">C1SCF055_LOCUS17619</name>
</gene>
<organism evidence="2">
    <name type="scientific">Cladocopium goreaui</name>
    <dbReference type="NCBI Taxonomy" id="2562237"/>
    <lineage>
        <taxon>Eukaryota</taxon>
        <taxon>Sar</taxon>
        <taxon>Alveolata</taxon>
        <taxon>Dinophyceae</taxon>
        <taxon>Suessiales</taxon>
        <taxon>Symbiodiniaceae</taxon>
        <taxon>Cladocopium</taxon>
    </lineage>
</organism>
<comment type="caution">
    <text evidence="2">The sequence shown here is derived from an EMBL/GenBank/DDBJ whole genome shotgun (WGS) entry which is preliminary data.</text>
</comment>
<protein>
    <submittedName>
        <fullName evidence="2">Uncharacterized protein</fullName>
    </submittedName>
</protein>
<feature type="region of interest" description="Disordered" evidence="1">
    <location>
        <begin position="76"/>
        <end position="105"/>
    </location>
</feature>
<sequence length="710" mass="80932">MMSKSGKMRSVIRDMKNNYVDESCDKLVAELQQHLAEVDKHYDRCNDAWAQGEADRFTGDKCSRAAAAELKARNAKKYWTKKKDQSEKQPKTNKRPKDVADGKKVPKEVFGPQVKKLPLEMATCRSAIRAARGLVDDLGVNLARRSPGIVEISKCSESNSERDMHNTLDKFGLGLGIPLTPLPLSDQKKDIPVLRLRDWAAYLLRFNVWHLVCGLMAPNEQREKAVLRSFWHKFRCQNPRHPIFELAAEGKICLDRVAPCVLHGDEGRGQKRQPFLVCNYHSLLGRGTNLQKQRNGQMNLRRRFVQHNLNFKGHSYTHRFLFGCMPKAFFADDNEEVFTAFLGLAAEEASHMALEGAMHPRTGERHWFMTLGVTGDWPWLQRSGDLSRTFSHVQKKRNLRHPPVGICRLCKAGQNEIPFEQFQTRRPIWYNTLFQQCPFNSPSPFLAVPHVADEFPSFFKFDVFHVWHLGLAKQFLGGALALLSEIQPAGNIDQRFELLTQEFLGWCQLHKKTPQVKKLSKELISWPTQGTFPVGAWHKGALTTVLMEFVEDHYKDVDFSANGLLQECMEAVRAGNACLRTLFSRGVFLSNSDAGFAGEMGMKFLRRFASLAHKCRVLGRMLFPLQPKGHAFHHIVLELVLAASRDNRSHIVNPLAWSCQADEDFVGRPSRVSRRVRPGKIQVRRVIQRYLKGAYCHGIKSKLVCRAART</sequence>
<proteinExistence type="predicted"/>
<evidence type="ECO:0000313" key="2">
    <source>
        <dbReference type="EMBL" id="CAI3990647.1"/>
    </source>
</evidence>
<feature type="compositionally biased region" description="Basic and acidic residues" evidence="1">
    <location>
        <begin position="81"/>
        <end position="105"/>
    </location>
</feature>
<evidence type="ECO:0000313" key="4">
    <source>
        <dbReference type="Proteomes" id="UP001152797"/>
    </source>
</evidence>
<reference evidence="3" key="2">
    <citation type="submission" date="2024-04" db="EMBL/GenBank/DDBJ databases">
        <authorList>
            <person name="Chen Y."/>
            <person name="Shah S."/>
            <person name="Dougan E. K."/>
            <person name="Thang M."/>
            <person name="Chan C."/>
        </authorList>
    </citation>
    <scope>NUCLEOTIDE SEQUENCE [LARGE SCALE GENOMIC DNA]</scope>
</reference>
<keyword evidence="4" id="KW-1185">Reference proteome</keyword>
<dbReference type="EMBL" id="CAMXCT020001500">
    <property type="protein sequence ID" value="CAL1144022.1"/>
    <property type="molecule type" value="Genomic_DNA"/>
</dbReference>
<dbReference type="AlphaFoldDB" id="A0A9P1CEA2"/>
<accession>A0A9P1CEA2</accession>
<name>A0A9P1CEA2_9DINO</name>
<dbReference type="EMBL" id="CAMXCT010001500">
    <property type="protein sequence ID" value="CAI3990647.1"/>
    <property type="molecule type" value="Genomic_DNA"/>
</dbReference>